<comment type="caution">
    <text evidence="2">The sequence shown here is derived from an EMBL/GenBank/DDBJ whole genome shotgun (WGS) entry which is preliminary data.</text>
</comment>
<protein>
    <recommendedName>
        <fullName evidence="3">CCHC-type domain-containing protein</fullName>
    </recommendedName>
</protein>
<reference evidence="2" key="1">
    <citation type="journal article" date="2019" name="Sci. Rep.">
        <title>Draft genome of Tanacetum cinerariifolium, the natural source of mosquito coil.</title>
        <authorList>
            <person name="Yamashiro T."/>
            <person name="Shiraishi A."/>
            <person name="Satake H."/>
            <person name="Nakayama K."/>
        </authorList>
    </citation>
    <scope>NUCLEOTIDE SEQUENCE</scope>
</reference>
<dbReference type="EMBL" id="BKCJ010007373">
    <property type="protein sequence ID" value="GEU76936.1"/>
    <property type="molecule type" value="Genomic_DNA"/>
</dbReference>
<sequence>MELYMMNRQHRRMILESVENGLLIWPTIEENGVIRLRKYSKLTPVEAIQADCDVKATNIVLQGLPPEVYLHAYFRQHEFYANEVRLMHECNSDPLALVATHQMTQTYTLGTSGRNFGKQPTVICYNCKGEENMSKQCTKPKRKKDDSWFKDKVLLVQARANGQILHEDELAFLAYLGITEGQATQTVITHNAAYQADDLDAYDSDCDELNTTKVSLMANLYHYGSDALAEVHNPDNVDNNMINQGVQVMPSSEQSNVMNQSETKITNDSNIIPYSQYVIESQQADVQTSKTSTQQDALILFVIEQLKNQNSMNSSNPNRSKRPTKVEVPKELPKVNMEHGLIIAGLRDELRKLKGTATVHHSKLNTNYKFICVKCHGCMLSDNHDLCVLNAINDVNARSKSKSAKKNSKRKVWKPTSKVFTKTGYTWRHTGRTFTIVGNAYPLTRITITAEVPFRKPTALEIDTPKPVVTLVYSRKPRKSNTNVPVSKPKIIKSKSANNKEQ</sequence>
<feature type="region of interest" description="Disordered" evidence="1">
    <location>
        <begin position="477"/>
        <end position="502"/>
    </location>
</feature>
<dbReference type="AlphaFoldDB" id="A0A6L2MSH0"/>
<gene>
    <name evidence="2" type="ORF">Tci_048914</name>
</gene>
<organism evidence="2">
    <name type="scientific">Tanacetum cinerariifolium</name>
    <name type="common">Dalmatian daisy</name>
    <name type="synonym">Chrysanthemum cinerariifolium</name>
    <dbReference type="NCBI Taxonomy" id="118510"/>
    <lineage>
        <taxon>Eukaryota</taxon>
        <taxon>Viridiplantae</taxon>
        <taxon>Streptophyta</taxon>
        <taxon>Embryophyta</taxon>
        <taxon>Tracheophyta</taxon>
        <taxon>Spermatophyta</taxon>
        <taxon>Magnoliopsida</taxon>
        <taxon>eudicotyledons</taxon>
        <taxon>Gunneridae</taxon>
        <taxon>Pentapetalae</taxon>
        <taxon>asterids</taxon>
        <taxon>campanulids</taxon>
        <taxon>Asterales</taxon>
        <taxon>Asteraceae</taxon>
        <taxon>Asteroideae</taxon>
        <taxon>Anthemideae</taxon>
        <taxon>Anthemidinae</taxon>
        <taxon>Tanacetum</taxon>
    </lineage>
</organism>
<evidence type="ECO:0008006" key="3">
    <source>
        <dbReference type="Google" id="ProtNLM"/>
    </source>
</evidence>
<evidence type="ECO:0000313" key="2">
    <source>
        <dbReference type="EMBL" id="GEU76936.1"/>
    </source>
</evidence>
<accession>A0A6L2MSH0</accession>
<name>A0A6L2MSH0_TANCI</name>
<proteinExistence type="predicted"/>
<evidence type="ECO:0000256" key="1">
    <source>
        <dbReference type="SAM" id="MobiDB-lite"/>
    </source>
</evidence>